<feature type="transmembrane region" description="Helical" evidence="2">
    <location>
        <begin position="242"/>
        <end position="260"/>
    </location>
</feature>
<dbReference type="RefSeq" id="WP_092201102.1">
    <property type="nucleotide sequence ID" value="NZ_FOND01000013.1"/>
</dbReference>
<feature type="transmembrane region" description="Helical" evidence="2">
    <location>
        <begin position="281"/>
        <end position="307"/>
    </location>
</feature>
<dbReference type="AlphaFoldDB" id="A0A1I2IJZ4"/>
<reference evidence="4" key="1">
    <citation type="submission" date="2016-10" db="EMBL/GenBank/DDBJ databases">
        <authorList>
            <person name="Varghese N."/>
            <person name="Submissions S."/>
        </authorList>
    </citation>
    <scope>NUCLEOTIDE SEQUENCE [LARGE SCALE GENOMIC DNA]</scope>
    <source>
        <strain evidence="4">DSM 46838</strain>
    </source>
</reference>
<dbReference type="OrthoDB" id="4320047at2"/>
<name>A0A1I2IJZ4_9ACTN</name>
<feature type="transmembrane region" description="Helical" evidence="2">
    <location>
        <begin position="111"/>
        <end position="133"/>
    </location>
</feature>
<feature type="transmembrane region" description="Helical" evidence="2">
    <location>
        <begin position="145"/>
        <end position="168"/>
    </location>
</feature>
<keyword evidence="4" id="KW-1185">Reference proteome</keyword>
<evidence type="ECO:0000256" key="2">
    <source>
        <dbReference type="SAM" id="Phobius"/>
    </source>
</evidence>
<proteinExistence type="predicted"/>
<feature type="transmembrane region" description="Helical" evidence="2">
    <location>
        <begin position="415"/>
        <end position="435"/>
    </location>
</feature>
<evidence type="ECO:0008006" key="5">
    <source>
        <dbReference type="Google" id="ProtNLM"/>
    </source>
</evidence>
<evidence type="ECO:0000313" key="3">
    <source>
        <dbReference type="EMBL" id="SFF41166.1"/>
    </source>
</evidence>
<dbReference type="SUPFAM" id="SSF53474">
    <property type="entry name" value="alpha/beta-Hydrolases"/>
    <property type="match status" value="1"/>
</dbReference>
<feature type="transmembrane region" description="Helical" evidence="2">
    <location>
        <begin position="539"/>
        <end position="559"/>
    </location>
</feature>
<dbReference type="STRING" id="1798228.SAMN05216574_11343"/>
<evidence type="ECO:0000256" key="1">
    <source>
        <dbReference type="SAM" id="MobiDB-lite"/>
    </source>
</evidence>
<feature type="transmembrane region" description="Helical" evidence="2">
    <location>
        <begin position="327"/>
        <end position="349"/>
    </location>
</feature>
<accession>A0A1I2IJZ4</accession>
<dbReference type="Proteomes" id="UP000198589">
    <property type="component" value="Unassembled WGS sequence"/>
</dbReference>
<protein>
    <recommendedName>
        <fullName evidence="5">Lipase (Class 3)</fullName>
    </recommendedName>
</protein>
<keyword evidence="2" id="KW-0812">Transmembrane</keyword>
<feature type="region of interest" description="Disordered" evidence="1">
    <location>
        <begin position="720"/>
        <end position="748"/>
    </location>
</feature>
<dbReference type="InterPro" id="IPR029058">
    <property type="entry name" value="AB_hydrolase_fold"/>
</dbReference>
<feature type="transmembrane region" description="Helical" evidence="2">
    <location>
        <begin position="218"/>
        <end position="236"/>
    </location>
</feature>
<feature type="transmembrane region" description="Helical" evidence="2">
    <location>
        <begin position="480"/>
        <end position="504"/>
    </location>
</feature>
<keyword evidence="2" id="KW-1133">Transmembrane helix</keyword>
<feature type="transmembrane region" description="Helical" evidence="2">
    <location>
        <begin position="370"/>
        <end position="395"/>
    </location>
</feature>
<dbReference type="EMBL" id="FOND01000013">
    <property type="protein sequence ID" value="SFF41166.1"/>
    <property type="molecule type" value="Genomic_DNA"/>
</dbReference>
<gene>
    <name evidence="3" type="ORF">SAMN05216574_11343</name>
</gene>
<sequence>MAEWVELRVHGVSGAPPTYLLDSAHAAQVAGDDRSRCFRPSDSQGRELRAPDGHLLEAFHWGRWTSGSWMQGLWLLLTPFGMVNAAQFMLPAPVSGPSRAARALAGALLRVVALVLTALFALTTCLVVVDLVAWQWLVGPPPRPVAGWVVLVGGLALAAALIAGLSHIGQVDTGRRYRFGSAPPRDLGHGGGGLAGLGDAAFFDGDPDSPALRHLHRATGLLVVAWLGLSAAAGTGRAWPGVLRWGVVGLLGAILAVVVLSGDPERTTTVRTGRAAAGAAWVRWSLVVAVVLRVLAGLAVLLALAAVLGADVDGAGRLPGLDGAVGVLIAAGFVGLTLQVLATAVLALATRAAGRRQPRPFRRFAGGMAAGLASAVGCYLAVGFTAGLTLGVQGILNALPGTQVQAPVLLQRFSYAWGVTALVLAGLVVGIRIAGSRRRRAFLARAQAATTFGAPPRPRLPAPWVQRVAAAMRAARLTDIAPAVVAVWTLLGLVLAVAIGIRLWTGAGAGGDAGDPAFPLSLLTGTSSDEGAPVSGEDVIIGIGQATLLGIGGGAVLLARGALRNEGARRALNVVWDVIAFWPRSTHPFVPPPYAQEVVPALVRRICWHLGVPDPLQDAVPAPADAAGPGPLNPAPADEVVVAAHSQGSLISLVALLWLPADVRDRVRWLTFGSQLRQQFARGFPHYVDADLLRDIGRAFHWLNLYRDTDPVAGPVTSWGHTHDGAGPPTSHRLAGPEGPQPDRIDPDTGRRVCGAEWRLLDPPPGDLALQTRAVTGIGGHSDYWRDPDWPLALDVVRGVAGS</sequence>
<evidence type="ECO:0000313" key="4">
    <source>
        <dbReference type="Proteomes" id="UP000198589"/>
    </source>
</evidence>
<keyword evidence="2" id="KW-0472">Membrane</keyword>
<organism evidence="3 4">
    <name type="scientific">Blastococcus tunisiensis</name>
    <dbReference type="NCBI Taxonomy" id="1798228"/>
    <lineage>
        <taxon>Bacteria</taxon>
        <taxon>Bacillati</taxon>
        <taxon>Actinomycetota</taxon>
        <taxon>Actinomycetes</taxon>
        <taxon>Geodermatophilales</taxon>
        <taxon>Geodermatophilaceae</taxon>
        <taxon>Blastococcus</taxon>
    </lineage>
</organism>